<keyword evidence="8" id="KW-0378">Hydrolase</keyword>
<dbReference type="FunFam" id="3.40.140.10:FF:000005">
    <property type="entry name" value="tRNA-specific adenosine deaminase"/>
    <property type="match status" value="1"/>
</dbReference>
<name>A0A382BTG9_9ZZZZ</name>
<dbReference type="GO" id="GO:0052717">
    <property type="term" value="F:tRNA-specific adenosine-34 deaminase activity"/>
    <property type="evidence" value="ECO:0007669"/>
    <property type="project" value="UniProtKB-EC"/>
</dbReference>
<dbReference type="InterPro" id="IPR016192">
    <property type="entry name" value="APOBEC/CMP_deaminase_Zn-bd"/>
</dbReference>
<evidence type="ECO:0000313" key="12">
    <source>
        <dbReference type="EMBL" id="SVB17105.1"/>
    </source>
</evidence>
<keyword evidence="9" id="KW-0862">Zinc</keyword>
<dbReference type="InterPro" id="IPR058535">
    <property type="entry name" value="MafB19-deam"/>
</dbReference>
<proteinExistence type="inferred from homology"/>
<evidence type="ECO:0000256" key="6">
    <source>
        <dbReference type="ARBA" id="ARBA00022694"/>
    </source>
</evidence>
<dbReference type="AlphaFoldDB" id="A0A382BTG9"/>
<accession>A0A382BTG9</accession>
<comment type="catalytic activity">
    <reaction evidence="10">
        <text>adenosine(34) in tRNA + H2O + H(+) = inosine(34) in tRNA + NH4(+)</text>
        <dbReference type="Rhea" id="RHEA:43168"/>
        <dbReference type="Rhea" id="RHEA-COMP:10373"/>
        <dbReference type="Rhea" id="RHEA-COMP:10374"/>
        <dbReference type="ChEBI" id="CHEBI:15377"/>
        <dbReference type="ChEBI" id="CHEBI:15378"/>
        <dbReference type="ChEBI" id="CHEBI:28938"/>
        <dbReference type="ChEBI" id="CHEBI:74411"/>
        <dbReference type="ChEBI" id="CHEBI:82852"/>
        <dbReference type="EC" id="3.5.4.33"/>
    </reaction>
</comment>
<evidence type="ECO:0000259" key="11">
    <source>
        <dbReference type="PROSITE" id="PS51747"/>
    </source>
</evidence>
<dbReference type="PROSITE" id="PS51747">
    <property type="entry name" value="CYT_DCMP_DEAMINASES_2"/>
    <property type="match status" value="1"/>
</dbReference>
<dbReference type="GO" id="GO:0002100">
    <property type="term" value="P:tRNA wobble adenosine to inosine editing"/>
    <property type="evidence" value="ECO:0007669"/>
    <property type="project" value="InterPro"/>
</dbReference>
<dbReference type="CDD" id="cd01285">
    <property type="entry name" value="nucleoside_deaminase"/>
    <property type="match status" value="1"/>
</dbReference>
<sequence length="164" mass="17992">MSSEAGQLFPNKGQGHSFYMEMALKQAASAFKQDEVPIGAVVIQGNAVVGRGYNQRETLKDPTAHAEMIAITAAANTKGDWRLDDCVLYVTKEPCPMCAGAIVNSRLKMVVFGCYDEQEGCCGSLYQLCGDPRFNTQVAVKGGVLEEESLDLIQEFFRLKRTKK</sequence>
<evidence type="ECO:0000256" key="5">
    <source>
        <dbReference type="ARBA" id="ARBA00019216"/>
    </source>
</evidence>
<comment type="similarity">
    <text evidence="2">Belongs to the cytidine and deoxycytidylate deaminase family. ADAT2 subfamily.</text>
</comment>
<dbReference type="InterPro" id="IPR016193">
    <property type="entry name" value="Cytidine_deaminase-like"/>
</dbReference>
<keyword evidence="6" id="KW-0819">tRNA processing</keyword>
<dbReference type="HAMAP" id="MF_00972">
    <property type="entry name" value="tRNA_aden_deaminase"/>
    <property type="match status" value="1"/>
</dbReference>
<evidence type="ECO:0000256" key="2">
    <source>
        <dbReference type="ARBA" id="ARBA00010669"/>
    </source>
</evidence>
<dbReference type="Gene3D" id="3.40.140.10">
    <property type="entry name" value="Cytidine Deaminase, domain 2"/>
    <property type="match status" value="1"/>
</dbReference>
<evidence type="ECO:0000256" key="4">
    <source>
        <dbReference type="ARBA" id="ARBA00012740"/>
    </source>
</evidence>
<dbReference type="EC" id="3.5.4.33" evidence="4"/>
<keyword evidence="7" id="KW-0479">Metal-binding</keyword>
<dbReference type="InterPro" id="IPR028883">
    <property type="entry name" value="tRNA_aden_deaminase"/>
</dbReference>
<evidence type="ECO:0000256" key="3">
    <source>
        <dbReference type="ARBA" id="ARBA00011738"/>
    </source>
</evidence>
<organism evidence="12">
    <name type="scientific">marine metagenome</name>
    <dbReference type="NCBI Taxonomy" id="408172"/>
    <lineage>
        <taxon>unclassified sequences</taxon>
        <taxon>metagenomes</taxon>
        <taxon>ecological metagenomes</taxon>
    </lineage>
</organism>
<feature type="domain" description="CMP/dCMP-type deaminase" evidence="11">
    <location>
        <begin position="14"/>
        <end position="133"/>
    </location>
</feature>
<evidence type="ECO:0000256" key="7">
    <source>
        <dbReference type="ARBA" id="ARBA00022723"/>
    </source>
</evidence>
<evidence type="ECO:0000256" key="10">
    <source>
        <dbReference type="ARBA" id="ARBA00048045"/>
    </source>
</evidence>
<dbReference type="GO" id="GO:0008270">
    <property type="term" value="F:zinc ion binding"/>
    <property type="evidence" value="ECO:0007669"/>
    <property type="project" value="InterPro"/>
</dbReference>
<dbReference type="PANTHER" id="PTHR11079">
    <property type="entry name" value="CYTOSINE DEAMINASE FAMILY MEMBER"/>
    <property type="match status" value="1"/>
</dbReference>
<comment type="subunit">
    <text evidence="3">Homodimer.</text>
</comment>
<evidence type="ECO:0000256" key="1">
    <source>
        <dbReference type="ARBA" id="ARBA00001947"/>
    </source>
</evidence>
<evidence type="ECO:0000256" key="8">
    <source>
        <dbReference type="ARBA" id="ARBA00022801"/>
    </source>
</evidence>
<evidence type="ECO:0000256" key="9">
    <source>
        <dbReference type="ARBA" id="ARBA00022833"/>
    </source>
</evidence>
<dbReference type="PROSITE" id="PS00903">
    <property type="entry name" value="CYT_DCMP_DEAMINASES_1"/>
    <property type="match status" value="1"/>
</dbReference>
<dbReference type="InterPro" id="IPR002125">
    <property type="entry name" value="CMP_dCMP_dom"/>
</dbReference>
<comment type="cofactor">
    <cofactor evidence="1">
        <name>Zn(2+)</name>
        <dbReference type="ChEBI" id="CHEBI:29105"/>
    </cofactor>
</comment>
<dbReference type="PANTHER" id="PTHR11079:SF202">
    <property type="entry name" value="TRNA-SPECIFIC ADENOSINE DEAMINASE"/>
    <property type="match status" value="1"/>
</dbReference>
<dbReference type="Pfam" id="PF14437">
    <property type="entry name" value="MafB19-deam"/>
    <property type="match status" value="1"/>
</dbReference>
<gene>
    <name evidence="12" type="ORF">METZ01_LOCUS169959</name>
</gene>
<protein>
    <recommendedName>
        <fullName evidence="5">tRNA-specific adenosine deaminase 2</fullName>
        <ecNumber evidence="4">3.5.4.33</ecNumber>
    </recommendedName>
</protein>
<dbReference type="EMBL" id="UINC01031290">
    <property type="protein sequence ID" value="SVB17105.1"/>
    <property type="molecule type" value="Genomic_DNA"/>
</dbReference>
<reference evidence="12" key="1">
    <citation type="submission" date="2018-05" db="EMBL/GenBank/DDBJ databases">
        <authorList>
            <person name="Lanie J.A."/>
            <person name="Ng W.-L."/>
            <person name="Kazmierczak K.M."/>
            <person name="Andrzejewski T.M."/>
            <person name="Davidsen T.M."/>
            <person name="Wayne K.J."/>
            <person name="Tettelin H."/>
            <person name="Glass J.I."/>
            <person name="Rusch D."/>
            <person name="Podicherti R."/>
            <person name="Tsui H.-C.T."/>
            <person name="Winkler M.E."/>
        </authorList>
    </citation>
    <scope>NUCLEOTIDE SEQUENCE</scope>
</reference>
<dbReference type="SUPFAM" id="SSF53927">
    <property type="entry name" value="Cytidine deaminase-like"/>
    <property type="match status" value="1"/>
</dbReference>